<keyword evidence="2" id="KW-0496">Mitochondrion</keyword>
<dbReference type="EMBL" id="AF353999">
    <property type="protein sequence ID" value="AAK16693.1"/>
    <property type="molecule type" value="Genomic_DNA"/>
</dbReference>
<sequence>MKLIDEKVCAYIAGFLDGDGCLMAQIIKGVYKYKFRIRLSIVFYQHAKRKWFLLQLKKLFDDIGYVRIHKTNNMCDYTITGSRSIEHILLQLMPYIQLKKTSAALMLQLIKKEKLVTTKADFIEVCQLVDKIAEQNFSKKRIITSKVVEATLMLPVETEKSS</sequence>
<dbReference type="GO" id="GO:0004519">
    <property type="term" value="F:endonuclease activity"/>
    <property type="evidence" value="ECO:0007669"/>
    <property type="project" value="UniProtKB-KW"/>
</dbReference>
<dbReference type="InterPro" id="IPR004860">
    <property type="entry name" value="LAGLIDADG_dom"/>
</dbReference>
<dbReference type="PANTHER" id="PTHR36181:SF4">
    <property type="entry name" value="LAGLIDADG ENDONUCLEASE"/>
    <property type="match status" value="1"/>
</dbReference>
<keyword evidence="2" id="KW-0378">Hydrolase</keyword>
<evidence type="ECO:0000313" key="2">
    <source>
        <dbReference type="EMBL" id="AAK16693.1"/>
    </source>
</evidence>
<dbReference type="Gene3D" id="3.10.28.10">
    <property type="entry name" value="Homing endonucleases"/>
    <property type="match status" value="1"/>
</dbReference>
<dbReference type="GO" id="GO:0005739">
    <property type="term" value="C:mitochondrion"/>
    <property type="evidence" value="ECO:0007669"/>
    <property type="project" value="UniProtKB-ARBA"/>
</dbReference>
<reference evidence="2" key="2">
    <citation type="journal article" date="2002" name="Mol. Biol. Evol.">
        <title>The complete mitochondrial DNA sequence of Mesostigma viride identifies this green alga as the earliest green plant divergence and predicts a highly compact mitochondrial genome in the ancestor of all green plants.</title>
        <authorList>
            <person name="Turmel M."/>
            <person name="Otis C."/>
            <person name="Lemieux C."/>
        </authorList>
    </citation>
    <scope>NUCLEOTIDE SEQUENCE</scope>
    <source>
        <strain evidence="2">NIES-296</strain>
    </source>
</reference>
<dbReference type="GeneID" id="4178136"/>
<dbReference type="Pfam" id="PF00961">
    <property type="entry name" value="LAGLIDADG_1"/>
    <property type="match status" value="1"/>
</dbReference>
<proteinExistence type="predicted"/>
<reference evidence="2" key="1">
    <citation type="journal article" date="2001" name="Nucleic Acids Res.">
        <title>Rapid evolution of the DNA-binding site in LAGLIDADG homing endonucleases.</title>
        <authorList>
            <person name="Lucas P."/>
            <person name="Otis C."/>
            <person name="Mercier J.P."/>
            <person name="Turmel M."/>
            <person name="Lemieux C."/>
        </authorList>
    </citation>
    <scope>NUCLEOTIDE SEQUENCE</scope>
    <source>
        <strain evidence="2">NIES-296</strain>
    </source>
</reference>
<evidence type="ECO:0000259" key="1">
    <source>
        <dbReference type="Pfam" id="PF00961"/>
    </source>
</evidence>
<feature type="domain" description="Homing endonuclease LAGLIDADG" evidence="1">
    <location>
        <begin position="12"/>
        <end position="92"/>
    </location>
</feature>
<dbReference type="PANTHER" id="PTHR36181">
    <property type="entry name" value="INTRON-ENCODED ENDONUCLEASE AI3-RELATED"/>
    <property type="match status" value="1"/>
</dbReference>
<dbReference type="InterPro" id="IPR027434">
    <property type="entry name" value="Homing_endonucl"/>
</dbReference>
<keyword evidence="2" id="KW-0540">Nuclease</keyword>
<organism evidence="2">
    <name type="scientific">Mesostigma viride</name>
    <name type="common">Green alga</name>
    <dbReference type="NCBI Taxonomy" id="41882"/>
    <lineage>
        <taxon>Eukaryota</taxon>
        <taxon>Viridiplantae</taxon>
        <taxon>Streptophyta</taxon>
        <taxon>Mesostigmatophyceae</taxon>
        <taxon>Mesostigmatales</taxon>
        <taxon>Mesostigmataceae</taxon>
        <taxon>Mesostigma</taxon>
    </lineage>
</organism>
<protein>
    <submittedName>
        <fullName evidence="2">Putative site-specific DNA endonuclease</fullName>
    </submittedName>
</protein>
<geneLocation type="mitochondrion" evidence="2"/>
<dbReference type="AlphaFoldDB" id="Q9B440"/>
<gene>
    <name evidence="2" type="primary">orf162</name>
</gene>
<dbReference type="RefSeq" id="YP_665683.1">
    <property type="nucleotide sequence ID" value="NC_008240.1"/>
</dbReference>
<dbReference type="InterPro" id="IPR051289">
    <property type="entry name" value="LAGLIDADG_Endonuclease"/>
</dbReference>
<dbReference type="SUPFAM" id="SSF55608">
    <property type="entry name" value="Homing endonucleases"/>
    <property type="match status" value="1"/>
</dbReference>
<accession>Q9B440</accession>
<name>Q9B440_MESVI</name>
<keyword evidence="2" id="KW-0255">Endonuclease</keyword>